<dbReference type="NCBIfam" id="TIGR01088">
    <property type="entry name" value="aroQ"/>
    <property type="match status" value="1"/>
</dbReference>
<dbReference type="HAMAP" id="MF_00169">
    <property type="entry name" value="AroQ"/>
    <property type="match status" value="1"/>
</dbReference>
<keyword evidence="2 3" id="KW-0456">Lyase</keyword>
<dbReference type="GO" id="GO:0019631">
    <property type="term" value="P:quinate catabolic process"/>
    <property type="evidence" value="ECO:0007669"/>
    <property type="project" value="TreeGrafter"/>
</dbReference>
<reference evidence="3" key="1">
    <citation type="submission" date="2019-08" db="EMBL/GenBank/DDBJ databases">
        <authorList>
            <person name="Kucharzyk K."/>
            <person name="Murdoch R.W."/>
            <person name="Higgins S."/>
            <person name="Loffler F."/>
        </authorList>
    </citation>
    <scope>NUCLEOTIDE SEQUENCE</scope>
</reference>
<dbReference type="EC" id="4.2.1.10" evidence="1"/>
<dbReference type="NCBIfam" id="NF003807">
    <property type="entry name" value="PRK05395.1-4"/>
    <property type="match status" value="1"/>
</dbReference>
<name>A0A645CW45_9ZZZZ</name>
<dbReference type="CDD" id="cd00466">
    <property type="entry name" value="DHQase_II"/>
    <property type="match status" value="1"/>
</dbReference>
<proteinExistence type="inferred from homology"/>
<evidence type="ECO:0000256" key="2">
    <source>
        <dbReference type="ARBA" id="ARBA00023239"/>
    </source>
</evidence>
<dbReference type="AlphaFoldDB" id="A0A645CW45"/>
<dbReference type="Pfam" id="PF01220">
    <property type="entry name" value="DHquinase_II"/>
    <property type="match status" value="1"/>
</dbReference>
<dbReference type="PANTHER" id="PTHR21272:SF3">
    <property type="entry name" value="CATABOLIC 3-DEHYDROQUINASE"/>
    <property type="match status" value="1"/>
</dbReference>
<dbReference type="PROSITE" id="PS01029">
    <property type="entry name" value="DEHYDROQUINASE_II"/>
    <property type="match status" value="1"/>
</dbReference>
<dbReference type="GO" id="GO:0003855">
    <property type="term" value="F:3-dehydroquinate dehydratase activity"/>
    <property type="evidence" value="ECO:0007669"/>
    <property type="project" value="UniProtKB-EC"/>
</dbReference>
<evidence type="ECO:0000256" key="1">
    <source>
        <dbReference type="ARBA" id="ARBA00012060"/>
    </source>
</evidence>
<dbReference type="SUPFAM" id="SSF52304">
    <property type="entry name" value="Type II 3-dehydroquinate dehydratase"/>
    <property type="match status" value="1"/>
</dbReference>
<dbReference type="InterPro" id="IPR036441">
    <property type="entry name" value="DHquinase_II_sf"/>
</dbReference>
<organism evidence="3">
    <name type="scientific">bioreactor metagenome</name>
    <dbReference type="NCBI Taxonomy" id="1076179"/>
    <lineage>
        <taxon>unclassified sequences</taxon>
        <taxon>metagenomes</taxon>
        <taxon>ecological metagenomes</taxon>
    </lineage>
</organism>
<evidence type="ECO:0000313" key="3">
    <source>
        <dbReference type="EMBL" id="MPM81144.1"/>
    </source>
</evidence>
<dbReference type="InterPro" id="IPR018509">
    <property type="entry name" value="DHquinase_II_CS"/>
</dbReference>
<dbReference type="NCBIfam" id="NF003805">
    <property type="entry name" value="PRK05395.1-2"/>
    <property type="match status" value="1"/>
</dbReference>
<dbReference type="PANTHER" id="PTHR21272">
    <property type="entry name" value="CATABOLIC 3-DEHYDROQUINASE"/>
    <property type="match status" value="1"/>
</dbReference>
<dbReference type="NCBIfam" id="NF003806">
    <property type="entry name" value="PRK05395.1-3"/>
    <property type="match status" value="1"/>
</dbReference>
<dbReference type="Gene3D" id="3.40.50.9100">
    <property type="entry name" value="Dehydroquinase, class II"/>
    <property type="match status" value="1"/>
</dbReference>
<accession>A0A645CW45</accession>
<dbReference type="PIRSF" id="PIRSF001399">
    <property type="entry name" value="DHquinase_II"/>
    <property type="match status" value="1"/>
</dbReference>
<protein>
    <recommendedName>
        <fullName evidence="1">3-dehydroquinate dehydratase</fullName>
        <ecNumber evidence="1">4.2.1.10</ecNumber>
    </recommendedName>
</protein>
<sequence>MKFLVINGPNLNLLGQREPAIYGRQDYAALCALVESAAEQRGCTAFCYQSNHEGAIIDTIQQAQGAYDGIVINPGAYTHYSYAIHDALKAIDVPAVEVHISDISSREAFRRISVTAPACVGQISGKGFDGYVLALDLLLGGRHE</sequence>
<comment type="caution">
    <text evidence="3">The sequence shown here is derived from an EMBL/GenBank/DDBJ whole genome shotgun (WGS) entry which is preliminary data.</text>
</comment>
<dbReference type="EMBL" id="VSSQ01030572">
    <property type="protein sequence ID" value="MPM81144.1"/>
    <property type="molecule type" value="Genomic_DNA"/>
</dbReference>
<dbReference type="InterPro" id="IPR001874">
    <property type="entry name" value="DHquinase_II"/>
</dbReference>
<gene>
    <name evidence="3" type="primary">yqhS_5</name>
    <name evidence="3" type="ORF">SDC9_128196</name>
</gene>